<evidence type="ECO:0000313" key="4">
    <source>
        <dbReference type="Proteomes" id="UP000031938"/>
    </source>
</evidence>
<dbReference type="EMBL" id="JXRP01000019">
    <property type="protein sequence ID" value="KIL44436.1"/>
    <property type="molecule type" value="Genomic_DNA"/>
</dbReference>
<dbReference type="PANTHER" id="PTHR35146">
    <property type="entry name" value="UPF0178 PROTEIN YAII"/>
    <property type="match status" value="1"/>
</dbReference>
<keyword evidence="4" id="KW-1185">Reference proteome</keyword>
<organism evidence="3 4">
    <name type="scientific">Jeotgalibacillus soli</name>
    <dbReference type="NCBI Taxonomy" id="889306"/>
    <lineage>
        <taxon>Bacteria</taxon>
        <taxon>Bacillati</taxon>
        <taxon>Bacillota</taxon>
        <taxon>Bacilli</taxon>
        <taxon>Bacillales</taxon>
        <taxon>Caryophanaceae</taxon>
        <taxon>Jeotgalibacillus</taxon>
    </lineage>
</organism>
<protein>
    <recommendedName>
        <fullName evidence="2">UPF0178 protein KP78_34000</fullName>
    </recommendedName>
</protein>
<evidence type="ECO:0000313" key="3">
    <source>
        <dbReference type="EMBL" id="KIL44436.1"/>
    </source>
</evidence>
<evidence type="ECO:0000256" key="2">
    <source>
        <dbReference type="HAMAP-Rule" id="MF_00489"/>
    </source>
</evidence>
<dbReference type="STRING" id="889306.KP78_34000"/>
<dbReference type="AlphaFoldDB" id="A0A0C2VIX3"/>
<dbReference type="Pfam" id="PF02639">
    <property type="entry name" value="DUF188"/>
    <property type="match status" value="1"/>
</dbReference>
<evidence type="ECO:0000256" key="1">
    <source>
        <dbReference type="ARBA" id="ARBA00008522"/>
    </source>
</evidence>
<proteinExistence type="inferred from homology"/>
<gene>
    <name evidence="3" type="ORF">KP78_34000</name>
</gene>
<dbReference type="HAMAP" id="MF_00489">
    <property type="entry name" value="UPF0178"/>
    <property type="match status" value="1"/>
</dbReference>
<dbReference type="CDD" id="cd18720">
    <property type="entry name" value="PIN_YqxD-like"/>
    <property type="match status" value="1"/>
</dbReference>
<name>A0A0C2VIX3_9BACL</name>
<sequence length="165" mass="19017">MCRINMVMDRQSENVMLFIDADACPKEIREVIERLAAAYNIHCQFVASYQHFSLNADKRYWTFIDDGREAVDLFILNNVQKGDLVITQDIGLASLALSKGVYAFSTRGTEYREENIDTSLSFRYLYQVERKKGRYGGGPKKITSQDIERFSVNLNKFLIRHAGNE</sequence>
<comment type="similarity">
    <text evidence="1 2">Belongs to the UPF0178 family.</text>
</comment>
<accession>A0A0C2VIX3</accession>
<reference evidence="3 4" key="1">
    <citation type="submission" date="2015-01" db="EMBL/GenBank/DDBJ databases">
        <title>Genome sequencing of Jeotgalibacillus soli.</title>
        <authorList>
            <person name="Goh K.M."/>
            <person name="Chan K.-G."/>
            <person name="Yaakop A.S."/>
            <person name="Ee R."/>
            <person name="Gan H.M."/>
            <person name="Chan C.S."/>
        </authorList>
    </citation>
    <scope>NUCLEOTIDE SEQUENCE [LARGE SCALE GENOMIC DNA]</scope>
    <source>
        <strain evidence="3 4">P9</strain>
    </source>
</reference>
<dbReference type="InterPro" id="IPR003791">
    <property type="entry name" value="UPF0178"/>
</dbReference>
<dbReference type="Proteomes" id="UP000031938">
    <property type="component" value="Unassembled WGS sequence"/>
</dbReference>
<comment type="caution">
    <text evidence="3">The sequence shown here is derived from an EMBL/GenBank/DDBJ whole genome shotgun (WGS) entry which is preliminary data.</text>
</comment>
<dbReference type="PATRIC" id="fig|889306.3.peg.3417"/>
<dbReference type="PANTHER" id="PTHR35146:SF1">
    <property type="entry name" value="UPF0178 PROTEIN YAII"/>
    <property type="match status" value="1"/>
</dbReference>